<dbReference type="PROSITE" id="PS00143">
    <property type="entry name" value="INSULINASE"/>
    <property type="match status" value="1"/>
</dbReference>
<feature type="signal peptide" evidence="9">
    <location>
        <begin position="1"/>
        <end position="25"/>
    </location>
</feature>
<evidence type="ECO:0000256" key="1">
    <source>
        <dbReference type="ARBA" id="ARBA00001947"/>
    </source>
</evidence>
<evidence type="ECO:0000256" key="5">
    <source>
        <dbReference type="ARBA" id="ARBA00022801"/>
    </source>
</evidence>
<evidence type="ECO:0000256" key="3">
    <source>
        <dbReference type="ARBA" id="ARBA00022670"/>
    </source>
</evidence>
<evidence type="ECO:0000256" key="6">
    <source>
        <dbReference type="ARBA" id="ARBA00022833"/>
    </source>
</evidence>
<evidence type="ECO:0000256" key="9">
    <source>
        <dbReference type="SAM" id="SignalP"/>
    </source>
</evidence>
<reference evidence="12 13" key="1">
    <citation type="submission" date="2018-12" db="EMBL/GenBank/DDBJ databases">
        <authorList>
            <consortium name="Pathogen Informatics"/>
        </authorList>
    </citation>
    <scope>NUCLEOTIDE SEQUENCE [LARGE SCALE GENOMIC DNA]</scope>
    <source>
        <strain evidence="12 13">NCTC5906</strain>
    </source>
</reference>
<protein>
    <submittedName>
        <fullName evidence="12">Protease3</fullName>
    </submittedName>
</protein>
<dbReference type="PANTHER" id="PTHR43690">
    <property type="entry name" value="NARDILYSIN"/>
    <property type="match status" value="1"/>
</dbReference>
<dbReference type="GO" id="GO:0046872">
    <property type="term" value="F:metal ion binding"/>
    <property type="evidence" value="ECO:0007669"/>
    <property type="project" value="UniProtKB-KW"/>
</dbReference>
<evidence type="ECO:0000313" key="12">
    <source>
        <dbReference type="EMBL" id="VEF41863.1"/>
    </source>
</evidence>
<dbReference type="InterPro" id="IPR001431">
    <property type="entry name" value="Pept_M16_Zn_BS"/>
</dbReference>
<keyword evidence="4" id="KW-0479">Metal-binding</keyword>
<comment type="cofactor">
    <cofactor evidence="1">
        <name>Zn(2+)</name>
        <dbReference type="ChEBI" id="CHEBI:29105"/>
    </cofactor>
</comment>
<dbReference type="InterPro" id="IPR011249">
    <property type="entry name" value="Metalloenz_LuxS/M16"/>
</dbReference>
<dbReference type="InterPro" id="IPR011765">
    <property type="entry name" value="Pept_M16_N"/>
</dbReference>
<dbReference type="GO" id="GO:0004222">
    <property type="term" value="F:metalloendopeptidase activity"/>
    <property type="evidence" value="ECO:0007669"/>
    <property type="project" value="InterPro"/>
</dbReference>
<dbReference type="InterPro" id="IPR050626">
    <property type="entry name" value="Peptidase_M16"/>
</dbReference>
<evidence type="ECO:0000259" key="11">
    <source>
        <dbReference type="Pfam" id="PF05193"/>
    </source>
</evidence>
<dbReference type="InterPro" id="IPR007863">
    <property type="entry name" value="Peptidase_M16_C"/>
</dbReference>
<evidence type="ECO:0000256" key="8">
    <source>
        <dbReference type="RuleBase" id="RU004447"/>
    </source>
</evidence>
<dbReference type="GO" id="GO:0006508">
    <property type="term" value="P:proteolysis"/>
    <property type="evidence" value="ECO:0007669"/>
    <property type="project" value="UniProtKB-KW"/>
</dbReference>
<keyword evidence="9" id="KW-0732">Signal</keyword>
<comment type="similarity">
    <text evidence="2 8">Belongs to the peptidase M16 family.</text>
</comment>
<gene>
    <name evidence="12" type="primary">yhjJ</name>
    <name evidence="12" type="ORF">NCTC5906_00669</name>
</gene>
<accession>A0A3S4PXR6</accession>
<dbReference type="EMBL" id="LR134327">
    <property type="protein sequence ID" value="VEF41863.1"/>
    <property type="molecule type" value="Genomic_DNA"/>
</dbReference>
<name>A0A3S4PXR6_AGGAP</name>
<dbReference type="AlphaFoldDB" id="A0A3S4PXR6"/>
<sequence>MSNQKTMKKLTALFVLLCSFRLVIACQAGIDPDALAFDPNIKHGKLTNGLQYYILNNRDPKDRVYIRLVVNAGSMHEDDDQKGIAHLVEHMAFNGSKKYPENTIINALEKLGMKFARDINAFTDFENTVYTLNLDGNSPQKLSLAFDVINEWMNHLTILPKDLDGERGVVQEEWRRRLSPMLRLGDKKSAIEMAGSRYVLRDPIGDMNIIRHISRDRVADFYHKWYRPDNMSLIVVGDIDTHKITQLISQQLDKPSSHTQRPLDKIDFSIPLIHHWRVASIAEQGTNIPALELSFFEEDKQKETITDYKQDLIQQIVTRLVNLRLQKWEENQNNWLDSANFYRSHLGKQTLQSVFSLQLADTNYLKNITALFAFIAEIKQHGFTADELNSEIARLHNLNEKQQNIRPGSLKIANDLIAIAANHQIMLSAKERYNLNRRFLNEIKVTDLNVTFNQMLALNAKLLLITQLLPEKKLPFDATYIEQRWNQAMRSDQNQWENKKHIVKQPHFEFKDGSLVLEKHWDKGNIDEFRLSNGAKLIYHYSNKTPNQVHFRAVTSGGLRSVPNQDYHLLRTAITLVDDTGTGELTQADVSNLFGQSPLVLATVIDDDKQGFTGVAKPQDLSRLLTLFRLKLQSAPVSNNVLQKYHRETQDYFKQIDAETKFMQAISYLRRPNTATVYTQNQNEQLSFTAAQLSQIYQEKILGKTDFTYFIIGDISRSELEKLAKQYLATVEIKTQARAYQPGYIHTPKKAFIMRGLSEPRADVEIYLTAENQWHPEQKYALEILGEIVQEKLRLVLREKVSGIYSVNSWFSQDPHTPQIEGKIAFSCAPNRAEELIKLTHQILDEIIENGIDETLLRKKQAEQQQYIKRQFDSLVSVAGMIEDSYWQQGNPQSVYLYQRLEQLADKPHLEALARKVLVKAARFEAILRQ</sequence>
<keyword evidence="6" id="KW-0862">Zinc</keyword>
<dbReference type="SUPFAM" id="SSF63411">
    <property type="entry name" value="LuxS/MPP-like metallohydrolase"/>
    <property type="match status" value="3"/>
</dbReference>
<feature type="domain" description="Peptidase M16 C-terminal" evidence="11">
    <location>
        <begin position="688"/>
        <end position="861"/>
    </location>
</feature>
<feature type="domain" description="Peptidase M16 C-terminal" evidence="11">
    <location>
        <begin position="213"/>
        <end position="394"/>
    </location>
</feature>
<dbReference type="Proteomes" id="UP000272690">
    <property type="component" value="Chromosome"/>
</dbReference>
<evidence type="ECO:0000313" key="13">
    <source>
        <dbReference type="Proteomes" id="UP000272690"/>
    </source>
</evidence>
<keyword evidence="5" id="KW-0378">Hydrolase</keyword>
<dbReference type="PANTHER" id="PTHR43690:SF17">
    <property type="entry name" value="PROTEIN YHJJ"/>
    <property type="match status" value="1"/>
</dbReference>
<feature type="domain" description="Peptidase M16 N-terminal" evidence="10">
    <location>
        <begin position="54"/>
        <end position="174"/>
    </location>
</feature>
<feature type="chain" id="PRO_5018705036" evidence="9">
    <location>
        <begin position="26"/>
        <end position="930"/>
    </location>
</feature>
<evidence type="ECO:0000256" key="2">
    <source>
        <dbReference type="ARBA" id="ARBA00007261"/>
    </source>
</evidence>
<dbReference type="Gene3D" id="3.30.830.10">
    <property type="entry name" value="Metalloenzyme, LuxS/M16 peptidase-like"/>
    <property type="match status" value="4"/>
</dbReference>
<evidence type="ECO:0000256" key="7">
    <source>
        <dbReference type="ARBA" id="ARBA00023049"/>
    </source>
</evidence>
<evidence type="ECO:0000256" key="4">
    <source>
        <dbReference type="ARBA" id="ARBA00022723"/>
    </source>
</evidence>
<proteinExistence type="inferred from homology"/>
<keyword evidence="3 12" id="KW-0645">Protease</keyword>
<organism evidence="12 13">
    <name type="scientific">Aggregatibacter aphrophilus ATCC 33389</name>
    <dbReference type="NCBI Taxonomy" id="985008"/>
    <lineage>
        <taxon>Bacteria</taxon>
        <taxon>Pseudomonadati</taxon>
        <taxon>Pseudomonadota</taxon>
        <taxon>Gammaproteobacteria</taxon>
        <taxon>Pasteurellales</taxon>
        <taxon>Pasteurellaceae</taxon>
        <taxon>Aggregatibacter</taxon>
    </lineage>
</organism>
<evidence type="ECO:0000259" key="10">
    <source>
        <dbReference type="Pfam" id="PF00675"/>
    </source>
</evidence>
<dbReference type="Pfam" id="PF00675">
    <property type="entry name" value="Peptidase_M16"/>
    <property type="match status" value="1"/>
</dbReference>
<dbReference type="Pfam" id="PF05193">
    <property type="entry name" value="Peptidase_M16_C"/>
    <property type="match status" value="2"/>
</dbReference>
<keyword evidence="7" id="KW-0482">Metalloprotease</keyword>